<dbReference type="GO" id="GO:0031012">
    <property type="term" value="C:extracellular matrix"/>
    <property type="evidence" value="ECO:0007669"/>
    <property type="project" value="InterPro"/>
</dbReference>
<comment type="similarity">
    <text evidence="2">Belongs to the peptidase M10B family.</text>
</comment>
<dbReference type="GO" id="GO:0005509">
    <property type="term" value="F:calcium ion binding"/>
    <property type="evidence" value="ECO:0007669"/>
    <property type="project" value="InterPro"/>
</dbReference>
<dbReference type="InterPro" id="IPR001818">
    <property type="entry name" value="Pept_M10_metallopeptidase"/>
</dbReference>
<dbReference type="PROSITE" id="PS00330">
    <property type="entry name" value="HEMOLYSIN_CALCIUM"/>
    <property type="match status" value="1"/>
</dbReference>
<dbReference type="GO" id="GO:0008270">
    <property type="term" value="F:zinc ion binding"/>
    <property type="evidence" value="ECO:0007669"/>
    <property type="project" value="InterPro"/>
</dbReference>
<dbReference type="SMART" id="SM00235">
    <property type="entry name" value="ZnMc"/>
    <property type="match status" value="1"/>
</dbReference>
<dbReference type="Proteomes" id="UP000244523">
    <property type="component" value="Unassembled WGS sequence"/>
</dbReference>
<dbReference type="InterPro" id="IPR024079">
    <property type="entry name" value="MetalloPept_cat_dom_sf"/>
</dbReference>
<dbReference type="InterPro" id="IPR018511">
    <property type="entry name" value="Hemolysin-typ_Ca-bd_CS"/>
</dbReference>
<dbReference type="Gene3D" id="3.40.390.10">
    <property type="entry name" value="Collagenase (Catalytic Domain)"/>
    <property type="match status" value="1"/>
</dbReference>
<organism evidence="9 10">
    <name type="scientific">Yoonia sediminilitoris</name>
    <dbReference type="NCBI Taxonomy" id="1286148"/>
    <lineage>
        <taxon>Bacteria</taxon>
        <taxon>Pseudomonadati</taxon>
        <taxon>Pseudomonadota</taxon>
        <taxon>Alphaproteobacteria</taxon>
        <taxon>Rhodobacterales</taxon>
        <taxon>Paracoccaceae</taxon>
        <taxon>Yoonia</taxon>
    </lineage>
</organism>
<evidence type="ECO:0000313" key="9">
    <source>
        <dbReference type="EMBL" id="PUB15497.1"/>
    </source>
</evidence>
<dbReference type="Gene3D" id="2.150.10.10">
    <property type="entry name" value="Serralysin-like metalloprotease, C-terminal"/>
    <property type="match status" value="2"/>
</dbReference>
<evidence type="ECO:0000256" key="2">
    <source>
        <dbReference type="ARBA" id="ARBA00009490"/>
    </source>
</evidence>
<protein>
    <submittedName>
        <fullName evidence="9">Hemolysin type calcium-binding protein</fullName>
    </submittedName>
</protein>
<dbReference type="PRINTS" id="PR00313">
    <property type="entry name" value="CABNDNGRPT"/>
</dbReference>
<dbReference type="InterPro" id="IPR050557">
    <property type="entry name" value="RTX_toxin/Mannuronan_C5-epim"/>
</dbReference>
<dbReference type="InterPro" id="IPR001343">
    <property type="entry name" value="Hemolysn_Ca-bd"/>
</dbReference>
<dbReference type="PANTHER" id="PTHR38340:SF1">
    <property type="entry name" value="S-LAYER PROTEIN"/>
    <property type="match status" value="1"/>
</dbReference>
<feature type="domain" description="Peptidase metallopeptidase" evidence="8">
    <location>
        <begin position="25"/>
        <end position="193"/>
    </location>
</feature>
<comment type="caution">
    <text evidence="9">The sequence shown here is derived from an EMBL/GenBank/DDBJ whole genome shotgun (WGS) entry which is preliminary data.</text>
</comment>
<dbReference type="InterPro" id="IPR011049">
    <property type="entry name" value="Serralysin-like_metalloprot_C"/>
</dbReference>
<keyword evidence="7" id="KW-0862">Zinc</keyword>
<dbReference type="OrthoDB" id="733404at2"/>
<dbReference type="SUPFAM" id="SSF55486">
    <property type="entry name" value="Metalloproteases ('zincins'), catalytic domain"/>
    <property type="match status" value="1"/>
</dbReference>
<dbReference type="RefSeq" id="WP_108386176.1">
    <property type="nucleotide sequence ID" value="NZ_QBUD01000004.1"/>
</dbReference>
<evidence type="ECO:0000256" key="5">
    <source>
        <dbReference type="ARBA" id="ARBA00022723"/>
    </source>
</evidence>
<name>A0A2T6KIG2_9RHOB</name>
<dbReference type="PANTHER" id="PTHR38340">
    <property type="entry name" value="S-LAYER PROTEIN"/>
    <property type="match status" value="1"/>
</dbReference>
<dbReference type="SUPFAM" id="SSF51120">
    <property type="entry name" value="beta-Roll"/>
    <property type="match status" value="1"/>
</dbReference>
<keyword evidence="4" id="KW-0645">Protease</keyword>
<reference evidence="9 10" key="1">
    <citation type="submission" date="2018-04" db="EMBL/GenBank/DDBJ databases">
        <title>Genomic Encyclopedia of Archaeal and Bacterial Type Strains, Phase II (KMG-II): from individual species to whole genera.</title>
        <authorList>
            <person name="Goeker M."/>
        </authorList>
    </citation>
    <scope>NUCLEOTIDE SEQUENCE [LARGE SCALE GENOMIC DNA]</scope>
    <source>
        <strain evidence="9 10">DSM 29955</strain>
    </source>
</reference>
<keyword evidence="10" id="KW-1185">Reference proteome</keyword>
<dbReference type="AlphaFoldDB" id="A0A2T6KIG2"/>
<evidence type="ECO:0000256" key="4">
    <source>
        <dbReference type="ARBA" id="ARBA00022670"/>
    </source>
</evidence>
<dbReference type="PRINTS" id="PR00138">
    <property type="entry name" value="MATRIXIN"/>
</dbReference>
<dbReference type="InterPro" id="IPR021190">
    <property type="entry name" value="Pept_M10A"/>
</dbReference>
<comment type="subcellular location">
    <subcellularLocation>
        <location evidence="1">Secreted</location>
    </subcellularLocation>
</comment>
<accession>A0A2T6KIG2</accession>
<keyword evidence="5" id="KW-0479">Metal-binding</keyword>
<evidence type="ECO:0000259" key="8">
    <source>
        <dbReference type="SMART" id="SM00235"/>
    </source>
</evidence>
<evidence type="ECO:0000256" key="3">
    <source>
        <dbReference type="ARBA" id="ARBA00022525"/>
    </source>
</evidence>
<evidence type="ECO:0000256" key="1">
    <source>
        <dbReference type="ARBA" id="ARBA00004613"/>
    </source>
</evidence>
<dbReference type="Pfam" id="PF00353">
    <property type="entry name" value="HemolysinCabind"/>
    <property type="match status" value="3"/>
</dbReference>
<keyword evidence="3" id="KW-0964">Secreted</keyword>
<dbReference type="InterPro" id="IPR006026">
    <property type="entry name" value="Peptidase_Metallo"/>
</dbReference>
<dbReference type="Pfam" id="PF00413">
    <property type="entry name" value="Peptidase_M10"/>
    <property type="match status" value="1"/>
</dbReference>
<dbReference type="GO" id="GO:0004222">
    <property type="term" value="F:metalloendopeptidase activity"/>
    <property type="evidence" value="ECO:0007669"/>
    <property type="project" value="InterPro"/>
</dbReference>
<dbReference type="GO" id="GO:0005576">
    <property type="term" value="C:extracellular region"/>
    <property type="evidence" value="ECO:0007669"/>
    <property type="project" value="UniProtKB-SubCell"/>
</dbReference>
<gene>
    <name evidence="9" type="ORF">C8N45_104117</name>
</gene>
<evidence type="ECO:0000256" key="6">
    <source>
        <dbReference type="ARBA" id="ARBA00022801"/>
    </source>
</evidence>
<proteinExistence type="inferred from homology"/>
<dbReference type="EMBL" id="QBUD01000004">
    <property type="protein sequence ID" value="PUB15497.1"/>
    <property type="molecule type" value="Genomic_DNA"/>
</dbReference>
<evidence type="ECO:0000313" key="10">
    <source>
        <dbReference type="Proteomes" id="UP000244523"/>
    </source>
</evidence>
<evidence type="ECO:0000256" key="7">
    <source>
        <dbReference type="ARBA" id="ARBA00022833"/>
    </source>
</evidence>
<dbReference type="GO" id="GO:0006508">
    <property type="term" value="P:proteolysis"/>
    <property type="evidence" value="ECO:0007669"/>
    <property type="project" value="UniProtKB-KW"/>
</dbReference>
<sequence length="431" mass="45341">MTYELSTGTFEDDPNLYFLKWGEDVLERPSGEITWSMNLDDLRHDSRFSRTNFEFAVQAAFSAWQSVTNLSFRMVEYDPNSSADIDIETDNASQVPNLSGSTVGLASYRYRSGADRDNDVAEIFSATIYMDSDNTWVPDDEGGLSFFAVVLHEIGHALGLDHVTDNTEIMNATVYATELGDGDIAGIQALYGVRESTVPDAPTDGDDMIDYSSYLTGQTIDAAAGNDVVQGSQAADRINGGGGNDIISGNSGADYIVDTLGVNALYGNVGNDVIVGGAGPLTANGGGSNDILLGGIGNDRLDGGSGNDTLRGDPANSFFAGRDVLIAGAGTDYLEGGGGADIFLFRTDDGTNVIGELAIDAGNPASTRAVGVDFQSGIDQIDLIDFGYSRASDVFANINDTGGRAVFADQGTTIVFHGLLESGLTTDDFLI</sequence>
<keyword evidence="6" id="KW-0378">Hydrolase</keyword>